<organism evidence="1 2">
    <name type="scientific">Hungatella hathewayi DSM 13479</name>
    <dbReference type="NCBI Taxonomy" id="566550"/>
    <lineage>
        <taxon>Bacteria</taxon>
        <taxon>Bacillati</taxon>
        <taxon>Bacillota</taxon>
        <taxon>Clostridia</taxon>
        <taxon>Lachnospirales</taxon>
        <taxon>Lachnospiraceae</taxon>
        <taxon>Hungatella</taxon>
    </lineage>
</organism>
<dbReference type="HOGENOM" id="CLU_1445841_0_0_9"/>
<comment type="caution">
    <text evidence="1">The sequence shown here is derived from an EMBL/GenBank/DDBJ whole genome shotgun (WGS) entry which is preliminary data.</text>
</comment>
<gene>
    <name evidence="1" type="ORF">CLOSTHATH_03723</name>
</gene>
<evidence type="ECO:0000313" key="2">
    <source>
        <dbReference type="Proteomes" id="UP000004968"/>
    </source>
</evidence>
<dbReference type="AlphaFoldDB" id="D3AJD2"/>
<dbReference type="EMBL" id="ACIO01000312">
    <property type="protein sequence ID" value="EFC98052.1"/>
    <property type="molecule type" value="Genomic_DNA"/>
</dbReference>
<sequence length="187" mass="21762">MWTIAFNTSKIKEEEYMKKVILSVLIIVGLVCGCSSKESEPEKNVEIILDVQQFCGMSEAELIEKMGEPESREEWNYEVGNLYSPIISCFYNNNEFEFMLNSDKVQRISIHADSYNHTDGDPFTFESKEDILPMFGITIEDVKYAKKIDTNSALRYQDFANIKSFWIPEYENNSFDEVKVDFSDLFE</sequence>
<proteinExistence type="predicted"/>
<reference evidence="1 2" key="1">
    <citation type="submission" date="2010-01" db="EMBL/GenBank/DDBJ databases">
        <authorList>
            <person name="Weinstock G."/>
            <person name="Sodergren E."/>
            <person name="Clifton S."/>
            <person name="Fulton L."/>
            <person name="Fulton B."/>
            <person name="Courtney L."/>
            <person name="Fronick C."/>
            <person name="Harrison M."/>
            <person name="Strong C."/>
            <person name="Farmer C."/>
            <person name="Delahaunty K."/>
            <person name="Markovic C."/>
            <person name="Hall O."/>
            <person name="Minx P."/>
            <person name="Tomlinson C."/>
            <person name="Mitreva M."/>
            <person name="Nelson J."/>
            <person name="Hou S."/>
            <person name="Wollam A."/>
            <person name="Pepin K.H."/>
            <person name="Johnson M."/>
            <person name="Bhonagiri V."/>
            <person name="Nash W.E."/>
            <person name="Warren W."/>
            <person name="Chinwalla A."/>
            <person name="Mardis E.R."/>
            <person name="Wilson R.K."/>
        </authorList>
    </citation>
    <scope>NUCLEOTIDE SEQUENCE [LARGE SCALE GENOMIC DNA]</scope>
    <source>
        <strain evidence="1 2">DSM 13479</strain>
    </source>
</reference>
<dbReference type="Proteomes" id="UP000004968">
    <property type="component" value="Unassembled WGS sequence"/>
</dbReference>
<accession>D3AJD2</accession>
<protein>
    <submittedName>
        <fullName evidence="1">Uncharacterized protein</fullName>
    </submittedName>
</protein>
<evidence type="ECO:0000313" key="1">
    <source>
        <dbReference type="EMBL" id="EFC98052.1"/>
    </source>
</evidence>
<name>D3AJD2_9FIRM</name>